<organism evidence="1">
    <name type="scientific">Arundo donax</name>
    <name type="common">Giant reed</name>
    <name type="synonym">Donax arundinaceus</name>
    <dbReference type="NCBI Taxonomy" id="35708"/>
    <lineage>
        <taxon>Eukaryota</taxon>
        <taxon>Viridiplantae</taxon>
        <taxon>Streptophyta</taxon>
        <taxon>Embryophyta</taxon>
        <taxon>Tracheophyta</taxon>
        <taxon>Spermatophyta</taxon>
        <taxon>Magnoliopsida</taxon>
        <taxon>Liliopsida</taxon>
        <taxon>Poales</taxon>
        <taxon>Poaceae</taxon>
        <taxon>PACMAD clade</taxon>
        <taxon>Arundinoideae</taxon>
        <taxon>Arundineae</taxon>
        <taxon>Arundo</taxon>
    </lineage>
</organism>
<proteinExistence type="predicted"/>
<accession>A0A0A9AHI6</accession>
<protein>
    <submittedName>
        <fullName evidence="1">Uncharacterized protein</fullName>
    </submittedName>
</protein>
<evidence type="ECO:0000313" key="1">
    <source>
        <dbReference type="EMBL" id="JAD51104.1"/>
    </source>
</evidence>
<name>A0A0A9AHI6_ARUDO</name>
<sequence length="14" mass="1445">MAAAFLLALGVRVI</sequence>
<dbReference type="EMBL" id="GBRH01246791">
    <property type="protein sequence ID" value="JAD51104.1"/>
    <property type="molecule type" value="Transcribed_RNA"/>
</dbReference>
<reference evidence="1" key="1">
    <citation type="submission" date="2014-09" db="EMBL/GenBank/DDBJ databases">
        <authorList>
            <person name="Magalhaes I.L.F."/>
            <person name="Oliveira U."/>
            <person name="Santos F.R."/>
            <person name="Vidigal T.H.D.A."/>
            <person name="Brescovit A.D."/>
            <person name="Santos A.J."/>
        </authorList>
    </citation>
    <scope>NUCLEOTIDE SEQUENCE</scope>
    <source>
        <tissue evidence="1">Shoot tissue taken approximately 20 cm above the soil surface</tissue>
    </source>
</reference>
<reference evidence="1" key="2">
    <citation type="journal article" date="2015" name="Data Brief">
        <title>Shoot transcriptome of the giant reed, Arundo donax.</title>
        <authorList>
            <person name="Barrero R.A."/>
            <person name="Guerrero F.D."/>
            <person name="Moolhuijzen P."/>
            <person name="Goolsby J.A."/>
            <person name="Tidwell J."/>
            <person name="Bellgard S.E."/>
            <person name="Bellgard M.I."/>
        </authorList>
    </citation>
    <scope>NUCLEOTIDE SEQUENCE</scope>
    <source>
        <tissue evidence="1">Shoot tissue taken approximately 20 cm above the soil surface</tissue>
    </source>
</reference>